<dbReference type="GO" id="GO:0031501">
    <property type="term" value="C:mannosyltransferase complex"/>
    <property type="evidence" value="ECO:0007669"/>
    <property type="project" value="TreeGrafter"/>
</dbReference>
<keyword evidence="1" id="KW-0472">Membrane</keyword>
<keyword evidence="2" id="KW-0732">Signal</keyword>
<dbReference type="Proteomes" id="UP001274830">
    <property type="component" value="Unassembled WGS sequence"/>
</dbReference>
<dbReference type="Pfam" id="PF10333">
    <property type="entry name" value="Pga1"/>
    <property type="match status" value="1"/>
</dbReference>
<dbReference type="AlphaFoldDB" id="A0AAE0WGM5"/>
<protein>
    <submittedName>
        <fullName evidence="3">Uncharacterized protein</fullName>
    </submittedName>
</protein>
<dbReference type="InterPro" id="IPR019433">
    <property type="entry name" value="GPI_ManTrfase_II_coact_Pga1"/>
</dbReference>
<dbReference type="GO" id="GO:0006506">
    <property type="term" value="P:GPI anchor biosynthetic process"/>
    <property type="evidence" value="ECO:0007669"/>
    <property type="project" value="TreeGrafter"/>
</dbReference>
<dbReference type="GO" id="GO:0000030">
    <property type="term" value="F:mannosyltransferase activity"/>
    <property type="evidence" value="ECO:0007669"/>
    <property type="project" value="TreeGrafter"/>
</dbReference>
<name>A0AAE0WGM5_9PEZI</name>
<gene>
    <name evidence="3" type="ORF">LTR78_009222</name>
</gene>
<keyword evidence="4" id="KW-1185">Reference proteome</keyword>
<comment type="caution">
    <text evidence="3">The sequence shown here is derived from an EMBL/GenBank/DDBJ whole genome shotgun (WGS) entry which is preliminary data.</text>
</comment>
<proteinExistence type="predicted"/>
<reference evidence="3" key="1">
    <citation type="submission" date="2023-07" db="EMBL/GenBank/DDBJ databases">
        <title>Black Yeasts Isolated from many extreme environments.</title>
        <authorList>
            <person name="Coleine C."/>
            <person name="Stajich J.E."/>
            <person name="Selbmann L."/>
        </authorList>
    </citation>
    <scope>NUCLEOTIDE SEQUENCE</scope>
    <source>
        <strain evidence="3">CCFEE 5485</strain>
    </source>
</reference>
<evidence type="ECO:0000256" key="1">
    <source>
        <dbReference type="SAM" id="Phobius"/>
    </source>
</evidence>
<evidence type="ECO:0000313" key="3">
    <source>
        <dbReference type="EMBL" id="KAK3670944.1"/>
    </source>
</evidence>
<dbReference type="GO" id="GO:0005789">
    <property type="term" value="C:endoplasmic reticulum membrane"/>
    <property type="evidence" value="ECO:0007669"/>
    <property type="project" value="TreeGrafter"/>
</dbReference>
<feature type="chain" id="PRO_5042222769" evidence="2">
    <location>
        <begin position="20"/>
        <end position="226"/>
    </location>
</feature>
<sequence length="226" mass="25279">MHLMSIAQSLTLFATAAYANTEKVIFSAPPAIRIPDTGPLLETLQLVSLSAKSSKERLSLAVNFPSEEQPRGLESWYLLRDLSPTQRYEVRVCWAAIQPTTFWLDTYTVDHVFDTPPLVQSLAAFSLERQEANSQLLTGSHTGSDQESLLFLRLQAAADFFSSNTTLMQDPPPVDIDLLLDPYLGNFFPRSLLPTGTYIVLLAIGGWWVSGVIWKQYFTPEKAHKD</sequence>
<keyword evidence="1" id="KW-0812">Transmembrane</keyword>
<feature type="signal peptide" evidence="2">
    <location>
        <begin position="1"/>
        <end position="19"/>
    </location>
</feature>
<dbReference type="PANTHER" id="PTHR28022:SF1">
    <property type="entry name" value="GPI MANNOSYLTRANSFERASE 2 SUBUNIT PGA1"/>
    <property type="match status" value="1"/>
</dbReference>
<dbReference type="PANTHER" id="PTHR28022">
    <property type="entry name" value="GPI MANNOSYLTRANSFERASE 2 SUBUNIT PGA1"/>
    <property type="match status" value="1"/>
</dbReference>
<organism evidence="3 4">
    <name type="scientific">Recurvomyces mirabilis</name>
    <dbReference type="NCBI Taxonomy" id="574656"/>
    <lineage>
        <taxon>Eukaryota</taxon>
        <taxon>Fungi</taxon>
        <taxon>Dikarya</taxon>
        <taxon>Ascomycota</taxon>
        <taxon>Pezizomycotina</taxon>
        <taxon>Dothideomycetes</taxon>
        <taxon>Dothideomycetidae</taxon>
        <taxon>Mycosphaerellales</taxon>
        <taxon>Teratosphaeriaceae</taxon>
        <taxon>Recurvomyces</taxon>
    </lineage>
</organism>
<accession>A0AAE0WGM5</accession>
<feature type="transmembrane region" description="Helical" evidence="1">
    <location>
        <begin position="196"/>
        <end position="214"/>
    </location>
</feature>
<evidence type="ECO:0000313" key="4">
    <source>
        <dbReference type="Proteomes" id="UP001274830"/>
    </source>
</evidence>
<dbReference type="EMBL" id="JAUTXT010000049">
    <property type="protein sequence ID" value="KAK3670944.1"/>
    <property type="molecule type" value="Genomic_DNA"/>
</dbReference>
<keyword evidence="1" id="KW-1133">Transmembrane helix</keyword>
<evidence type="ECO:0000256" key="2">
    <source>
        <dbReference type="SAM" id="SignalP"/>
    </source>
</evidence>